<proteinExistence type="predicted"/>
<evidence type="ECO:0000313" key="2">
    <source>
        <dbReference type="Proteomes" id="UP000189337"/>
    </source>
</evidence>
<evidence type="ECO:0008006" key="3">
    <source>
        <dbReference type="Google" id="ProtNLM"/>
    </source>
</evidence>
<protein>
    <recommendedName>
        <fullName evidence="3">Transposase DDE domain protein</fullName>
    </recommendedName>
</protein>
<name>A0AB73M3P3_9LEPT</name>
<gene>
    <name evidence="1" type="ORF">BWD14_13735</name>
</gene>
<organism evidence="1 2">
    <name type="scientific">Leptospira santarosai</name>
    <dbReference type="NCBI Taxonomy" id="28183"/>
    <lineage>
        <taxon>Bacteria</taxon>
        <taxon>Pseudomonadati</taxon>
        <taxon>Spirochaetota</taxon>
        <taxon>Spirochaetia</taxon>
        <taxon>Leptospirales</taxon>
        <taxon>Leptospiraceae</taxon>
        <taxon>Leptospira</taxon>
    </lineage>
</organism>
<dbReference type="AlphaFoldDB" id="A0AB73M3P3"/>
<dbReference type="EMBL" id="MTSU01000013">
    <property type="protein sequence ID" value="ONF92280.1"/>
    <property type="molecule type" value="Genomic_DNA"/>
</dbReference>
<accession>A0AB73M3P3</accession>
<evidence type="ECO:0000313" key="1">
    <source>
        <dbReference type="EMBL" id="ONF92280.1"/>
    </source>
</evidence>
<sequence>MFKTVHCQRDVICGNSYVFSKVIEEPISFKVLRHALRFFEIIWRYLDLLKSNRIQFRWPLR</sequence>
<dbReference type="Proteomes" id="UP000189337">
    <property type="component" value="Unassembled WGS sequence"/>
</dbReference>
<reference evidence="1 2" key="1">
    <citation type="submission" date="2017-01" db="EMBL/GenBank/DDBJ databases">
        <title>Comparative genomic analysis of Brazilian Leptospira santarosai.</title>
        <authorList>
            <person name="Moreno L.Z."/>
            <person name="Miraglia F."/>
            <person name="Kremer F.S."/>
            <person name="Eslabao M.R."/>
            <person name="Lilenbaum W."/>
            <person name="Dellagostin O.A."/>
            <person name="Moreno A.M."/>
        </authorList>
    </citation>
    <scope>NUCLEOTIDE SEQUENCE [LARGE SCALE GENOMIC DNA]</scope>
    <source>
        <strain evidence="1 2">M52/8-19</strain>
    </source>
</reference>
<comment type="caution">
    <text evidence="1">The sequence shown here is derived from an EMBL/GenBank/DDBJ whole genome shotgun (WGS) entry which is preliminary data.</text>
</comment>